<gene>
    <name evidence="2" type="ORF">CNECB9_5280003</name>
</gene>
<accession>A0A1K0IPP9</accession>
<sequence>MAHGTGVVFRHASFHRRGRQRHCDHMEQHQAAARKGNRHDYVIPDKESGRALQRPGAGGFMAGCLALCRHYVRLSALCGAGFSDVMNYSRSNVGLWRNRPTAPHLAVPRAGCEATASAI</sequence>
<dbReference type="EMBL" id="FMSH01000477">
    <property type="protein sequence ID" value="SCU94670.1"/>
    <property type="molecule type" value="Genomic_DNA"/>
</dbReference>
<protein>
    <submittedName>
        <fullName evidence="2">Uncharacterized protein</fullName>
    </submittedName>
</protein>
<feature type="region of interest" description="Disordered" evidence="1">
    <location>
        <begin position="18"/>
        <end position="40"/>
    </location>
</feature>
<evidence type="ECO:0000313" key="2">
    <source>
        <dbReference type="EMBL" id="SCU94670.1"/>
    </source>
</evidence>
<proteinExistence type="predicted"/>
<dbReference type="AlphaFoldDB" id="A0A1K0IPP9"/>
<organism evidence="2">
    <name type="scientific">Cupriavidus necator</name>
    <name type="common">Alcaligenes eutrophus</name>
    <name type="synonym">Ralstonia eutropha</name>
    <dbReference type="NCBI Taxonomy" id="106590"/>
    <lineage>
        <taxon>Bacteria</taxon>
        <taxon>Pseudomonadati</taxon>
        <taxon>Pseudomonadota</taxon>
        <taxon>Betaproteobacteria</taxon>
        <taxon>Burkholderiales</taxon>
        <taxon>Burkholderiaceae</taxon>
        <taxon>Cupriavidus</taxon>
    </lineage>
</organism>
<name>A0A1K0IPP9_CUPNE</name>
<evidence type="ECO:0000256" key="1">
    <source>
        <dbReference type="SAM" id="MobiDB-lite"/>
    </source>
</evidence>
<reference evidence="2" key="1">
    <citation type="submission" date="2016-09" db="EMBL/GenBank/DDBJ databases">
        <authorList>
            <person name="Capua I."/>
            <person name="De Benedictis P."/>
            <person name="Joannis T."/>
            <person name="Lombin L.H."/>
            <person name="Cattoli G."/>
        </authorList>
    </citation>
    <scope>NUCLEOTIDE SEQUENCE</scope>
    <source>
        <strain evidence="2">B9</strain>
    </source>
</reference>